<evidence type="ECO:0000256" key="7">
    <source>
        <dbReference type="ARBA" id="ARBA00023065"/>
    </source>
</evidence>
<evidence type="ECO:0000256" key="8">
    <source>
        <dbReference type="ARBA" id="ARBA00023077"/>
    </source>
</evidence>
<sequence length="1028" mass="110619">MNRKSAWLLSAGLFALSTPAFAQTSQSTTDTDKAAAEPTQGATAEGAAVSDKAVEQQPVDAGDIVVTATRRNEALSDVPLAVSAVTAQALENTGATDIRQMQQVSPSLLVTSTQSEAGASTARIRGIGTVGDNPGLESSVGIFIDGVYRSRVGAGLTELGPVDRVEVLRGPQGTLFGRNTSAGLISVITAKPLFQPEVAGQLDIGNYDMRRMELSVTGPLSDTIAARLDGVWMKRDGFVEDLVSGRDVNDRDRWLLRGQVLFEPSDNFSFRIVGDYSKRDEECCAAPYVPAEDHVGDGNGGFVAAPSSFKPLMEALGATVPDDPFDRDVVISPGRSYRQDVKDWGLSGEGVYDFGWGELTSITAYRFNKLIRGSDIDYSDLDIAYRPDDGTAFNRFKTFTQELRLQGNTFNNRLDWLVGGYYANEKLRSQDSIRYGEDFDDLSSCLAANTFAALVAQPTLINPLSPTCFSTGVATAVRDNLVGQFLTAAGNPLTPPAVLQQLATTITTVGAFGRLDNSAFLPAPINFQAPIFTNNGFENLVLAQAPTSGFRLANTGIIADDFHQTANHWALFTHNIFSITEQLKLTVGARYTHERKELNSELLDNNIACSAFTGTSLAQLPCANPSVAGHSAEIDGTHTDNKLSGTVVLSYKPTDRLLTYVSYAHGYKAGGFNMDRSALTRQISLNSFGIPIAGQVCPTSGTLPTGCAQHASADDLEFKPETNDAIELGAKYNGRGLDINVAVFRQLFSDFQLNTFNGVNFIVENINACKDDLNGADADNSATTGACDSGTKAGVKSKGVEFELFSRPIQNVNFNLGVTYADTKYRNNLVGADGRALTNALFQLPGRRISNSSLWTVTSSLAWTPPIGSSGLRGLFYIDTRHQSQYNTGSDLDFEKIQHGYWVFNGRVGVRGPEDRWAVELWGQNLFDKNIYQIAFDAFLQGSCTARGAANGFCLPPLPPNRSNQLYGVFLGEPRTFGVTLRSKLGFAPKAPPPYVAPPAPPPPPIVEQPAPPPPPPPPPPVERGERG</sequence>
<evidence type="ECO:0000259" key="15">
    <source>
        <dbReference type="Pfam" id="PF00593"/>
    </source>
</evidence>
<evidence type="ECO:0000256" key="10">
    <source>
        <dbReference type="ARBA" id="ARBA00023237"/>
    </source>
</evidence>
<keyword evidence="14" id="KW-0732">Signal</keyword>
<dbReference type="PROSITE" id="PS52016">
    <property type="entry name" value="TONB_DEPENDENT_REC_3"/>
    <property type="match status" value="1"/>
</dbReference>
<evidence type="ECO:0000256" key="13">
    <source>
        <dbReference type="SAM" id="MobiDB-lite"/>
    </source>
</evidence>
<keyword evidence="5 11" id="KW-0812">Transmembrane</keyword>
<dbReference type="Pfam" id="PF07715">
    <property type="entry name" value="Plug"/>
    <property type="match status" value="1"/>
</dbReference>
<dbReference type="Gene3D" id="2.40.170.20">
    <property type="entry name" value="TonB-dependent receptor, beta-barrel domain"/>
    <property type="match status" value="2"/>
</dbReference>
<keyword evidence="18" id="KW-1185">Reference proteome</keyword>
<evidence type="ECO:0000313" key="17">
    <source>
        <dbReference type="EMBL" id="MCL6730749.1"/>
    </source>
</evidence>
<keyword evidence="2 11" id="KW-0813">Transport</keyword>
<feature type="chain" id="PRO_5045562228" evidence="14">
    <location>
        <begin position="23"/>
        <end position="1028"/>
    </location>
</feature>
<feature type="region of interest" description="Disordered" evidence="13">
    <location>
        <begin position="992"/>
        <end position="1028"/>
    </location>
</feature>
<dbReference type="Pfam" id="PF00593">
    <property type="entry name" value="TonB_dep_Rec_b-barrel"/>
    <property type="match status" value="1"/>
</dbReference>
<keyword evidence="4" id="KW-0410">Iron transport</keyword>
<keyword evidence="17" id="KW-0675">Receptor</keyword>
<evidence type="ECO:0000256" key="12">
    <source>
        <dbReference type="RuleBase" id="RU003357"/>
    </source>
</evidence>
<evidence type="ECO:0000256" key="2">
    <source>
        <dbReference type="ARBA" id="ARBA00022448"/>
    </source>
</evidence>
<dbReference type="EMBL" id="JAMGBE010000004">
    <property type="protein sequence ID" value="MCL6730749.1"/>
    <property type="molecule type" value="Genomic_DNA"/>
</dbReference>
<evidence type="ECO:0000256" key="1">
    <source>
        <dbReference type="ARBA" id="ARBA00004571"/>
    </source>
</evidence>
<dbReference type="SUPFAM" id="SSF56935">
    <property type="entry name" value="Porins"/>
    <property type="match status" value="1"/>
</dbReference>
<dbReference type="RefSeq" id="WP_249832250.1">
    <property type="nucleotide sequence ID" value="NZ_JAMGBE010000004.1"/>
</dbReference>
<evidence type="ECO:0000259" key="16">
    <source>
        <dbReference type="Pfam" id="PF07715"/>
    </source>
</evidence>
<keyword evidence="6" id="KW-0408">Iron</keyword>
<feature type="domain" description="TonB-dependent receptor-like beta-barrel" evidence="15">
    <location>
        <begin position="364"/>
        <end position="926"/>
    </location>
</feature>
<gene>
    <name evidence="17" type="ORF">LZ538_11900</name>
</gene>
<evidence type="ECO:0000313" key="18">
    <source>
        <dbReference type="Proteomes" id="UP001165342"/>
    </source>
</evidence>
<evidence type="ECO:0000256" key="9">
    <source>
        <dbReference type="ARBA" id="ARBA00023136"/>
    </source>
</evidence>
<name>A0ABT0S4F5_9SPHN</name>
<keyword evidence="7" id="KW-0406">Ion transport</keyword>
<proteinExistence type="inferred from homology"/>
<evidence type="ECO:0000256" key="6">
    <source>
        <dbReference type="ARBA" id="ARBA00023004"/>
    </source>
</evidence>
<comment type="similarity">
    <text evidence="11 12">Belongs to the TonB-dependent receptor family.</text>
</comment>
<comment type="caution">
    <text evidence="17">The sequence shown here is derived from an EMBL/GenBank/DDBJ whole genome shotgun (WGS) entry which is preliminary data.</text>
</comment>
<accession>A0ABT0S4F5</accession>
<dbReference type="InterPro" id="IPR039426">
    <property type="entry name" value="TonB-dep_rcpt-like"/>
</dbReference>
<comment type="subcellular location">
    <subcellularLocation>
        <location evidence="1 11">Cell outer membrane</location>
        <topology evidence="1 11">Multi-pass membrane protein</topology>
    </subcellularLocation>
</comment>
<dbReference type="InterPro" id="IPR012910">
    <property type="entry name" value="Plug_dom"/>
</dbReference>
<protein>
    <submittedName>
        <fullName evidence="17">TonB-dependent receptor</fullName>
    </submittedName>
</protein>
<evidence type="ECO:0000256" key="14">
    <source>
        <dbReference type="SAM" id="SignalP"/>
    </source>
</evidence>
<feature type="region of interest" description="Disordered" evidence="13">
    <location>
        <begin position="22"/>
        <end position="47"/>
    </location>
</feature>
<feature type="signal peptide" evidence="14">
    <location>
        <begin position="1"/>
        <end position="22"/>
    </location>
</feature>
<keyword evidence="10 11" id="KW-0998">Cell outer membrane</keyword>
<keyword evidence="3 11" id="KW-1134">Transmembrane beta strand</keyword>
<keyword evidence="9 11" id="KW-0472">Membrane</keyword>
<evidence type="ECO:0000256" key="11">
    <source>
        <dbReference type="PROSITE-ProRule" id="PRU01360"/>
    </source>
</evidence>
<reference evidence="17" key="1">
    <citation type="submission" date="2022-05" db="EMBL/GenBank/DDBJ databases">
        <authorList>
            <person name="Jo J.-H."/>
            <person name="Im W.-T."/>
        </authorList>
    </citation>
    <scope>NUCLEOTIDE SEQUENCE</scope>
    <source>
        <strain evidence="17">SE220</strain>
    </source>
</reference>
<organism evidence="17 18">
    <name type="scientific">Sphingomonas hankyongi</name>
    <dbReference type="NCBI Taxonomy" id="2908209"/>
    <lineage>
        <taxon>Bacteria</taxon>
        <taxon>Pseudomonadati</taxon>
        <taxon>Pseudomonadota</taxon>
        <taxon>Alphaproteobacteria</taxon>
        <taxon>Sphingomonadales</taxon>
        <taxon>Sphingomonadaceae</taxon>
        <taxon>Sphingomonas</taxon>
    </lineage>
</organism>
<dbReference type="InterPro" id="IPR000531">
    <property type="entry name" value="Beta-barrel_TonB"/>
</dbReference>
<dbReference type="InterPro" id="IPR036942">
    <property type="entry name" value="Beta-barrel_TonB_sf"/>
</dbReference>
<evidence type="ECO:0000256" key="4">
    <source>
        <dbReference type="ARBA" id="ARBA00022496"/>
    </source>
</evidence>
<evidence type="ECO:0000256" key="5">
    <source>
        <dbReference type="ARBA" id="ARBA00022692"/>
    </source>
</evidence>
<keyword evidence="8 12" id="KW-0798">TonB box</keyword>
<feature type="domain" description="TonB-dependent receptor plug" evidence="16">
    <location>
        <begin position="75"/>
        <end position="183"/>
    </location>
</feature>
<evidence type="ECO:0000256" key="3">
    <source>
        <dbReference type="ARBA" id="ARBA00022452"/>
    </source>
</evidence>
<dbReference type="Proteomes" id="UP001165342">
    <property type="component" value="Unassembled WGS sequence"/>
</dbReference>
<dbReference type="PANTHER" id="PTHR32552:SF81">
    <property type="entry name" value="TONB-DEPENDENT OUTER MEMBRANE RECEPTOR"/>
    <property type="match status" value="1"/>
</dbReference>
<feature type="compositionally biased region" description="Pro residues" evidence="13">
    <location>
        <begin position="992"/>
        <end position="1022"/>
    </location>
</feature>
<dbReference type="PANTHER" id="PTHR32552">
    <property type="entry name" value="FERRICHROME IRON RECEPTOR-RELATED"/>
    <property type="match status" value="1"/>
</dbReference>